<accession>A0AA49GIM9</accession>
<dbReference type="EMBL" id="CP129970">
    <property type="protein sequence ID" value="WKK86866.2"/>
    <property type="molecule type" value="Genomic_DNA"/>
</dbReference>
<keyword evidence="1" id="KW-0812">Transmembrane</keyword>
<keyword evidence="1" id="KW-1133">Transmembrane helix</keyword>
<name>A0AA49GIM9_9BACT</name>
<proteinExistence type="predicted"/>
<gene>
    <name evidence="2" type="ORF">QYS48_08330</name>
</gene>
<feature type="transmembrane region" description="Helical" evidence="1">
    <location>
        <begin position="55"/>
        <end position="74"/>
    </location>
</feature>
<evidence type="ECO:0000313" key="2">
    <source>
        <dbReference type="EMBL" id="WKK86866.2"/>
    </source>
</evidence>
<reference evidence="2" key="1">
    <citation type="submission" date="2023-08" db="EMBL/GenBank/DDBJ databases">
        <title>Comparative genomics and taxonomic characterization of three novel marine species of genus Marivirga.</title>
        <authorList>
            <person name="Muhammad N."/>
            <person name="Kim S.-G."/>
        </authorList>
    </citation>
    <scope>NUCLEOTIDE SEQUENCE [LARGE SCALE GENOMIC DNA]</scope>
    <source>
        <strain evidence="2">ABR2-2</strain>
    </source>
</reference>
<evidence type="ECO:0000256" key="1">
    <source>
        <dbReference type="SAM" id="Phobius"/>
    </source>
</evidence>
<keyword evidence="1" id="KW-0472">Membrane</keyword>
<dbReference type="RefSeq" id="WP_308357829.1">
    <property type="nucleotide sequence ID" value="NZ_CP129970.2"/>
</dbReference>
<evidence type="ECO:0000313" key="3">
    <source>
        <dbReference type="Proteomes" id="UP001244443"/>
    </source>
</evidence>
<feature type="transmembrane region" description="Helical" evidence="1">
    <location>
        <begin position="31"/>
        <end position="49"/>
    </location>
</feature>
<sequence>METQALEKSQRFTLGSGEISFSDSLARKMNYIIGGLMMICSLYYIISYIYEESDFNYKIISGLLFFFSASIFLFRAHFELSTSSKYAPHFRISTKGIKIKTGVFKKSILFNWDDIKKIEIGYYLVGIKDKTGIQYFSYKTRRETSIQIKRAIKDMAIQKEKEVEDLSRR</sequence>
<dbReference type="AlphaFoldDB" id="A0AA49GIM9"/>
<keyword evidence="3" id="KW-1185">Reference proteome</keyword>
<dbReference type="Proteomes" id="UP001244443">
    <property type="component" value="Chromosome"/>
</dbReference>
<organism evidence="2 3">
    <name type="scientific">Marivirga arenosa</name>
    <dbReference type="NCBI Taxonomy" id="3059076"/>
    <lineage>
        <taxon>Bacteria</taxon>
        <taxon>Pseudomonadati</taxon>
        <taxon>Bacteroidota</taxon>
        <taxon>Cytophagia</taxon>
        <taxon>Cytophagales</taxon>
        <taxon>Marivirgaceae</taxon>
        <taxon>Marivirga</taxon>
    </lineage>
</organism>
<protein>
    <submittedName>
        <fullName evidence="2">Uncharacterized protein</fullName>
    </submittedName>
</protein>